<evidence type="ECO:0000313" key="2">
    <source>
        <dbReference type="Proteomes" id="UP001189429"/>
    </source>
</evidence>
<feature type="non-terminal residue" evidence="1">
    <location>
        <position position="275"/>
    </location>
</feature>
<feature type="non-terminal residue" evidence="1">
    <location>
        <position position="1"/>
    </location>
</feature>
<dbReference type="EMBL" id="CAUYUJ010018499">
    <property type="protein sequence ID" value="CAK0884049.1"/>
    <property type="molecule type" value="Genomic_DNA"/>
</dbReference>
<protein>
    <submittedName>
        <fullName evidence="1">Uncharacterized protein</fullName>
    </submittedName>
</protein>
<reference evidence="1" key="1">
    <citation type="submission" date="2023-10" db="EMBL/GenBank/DDBJ databases">
        <authorList>
            <person name="Chen Y."/>
            <person name="Shah S."/>
            <person name="Dougan E. K."/>
            <person name="Thang M."/>
            <person name="Chan C."/>
        </authorList>
    </citation>
    <scope>NUCLEOTIDE SEQUENCE [LARGE SCALE GENOMIC DNA]</scope>
</reference>
<comment type="caution">
    <text evidence="1">The sequence shown here is derived from an EMBL/GenBank/DDBJ whole genome shotgun (WGS) entry which is preliminary data.</text>
</comment>
<accession>A0ABN9WCK4</accession>
<evidence type="ECO:0000313" key="1">
    <source>
        <dbReference type="EMBL" id="CAK0884049.1"/>
    </source>
</evidence>
<organism evidence="1 2">
    <name type="scientific">Prorocentrum cordatum</name>
    <dbReference type="NCBI Taxonomy" id="2364126"/>
    <lineage>
        <taxon>Eukaryota</taxon>
        <taxon>Sar</taxon>
        <taxon>Alveolata</taxon>
        <taxon>Dinophyceae</taxon>
        <taxon>Prorocentrales</taxon>
        <taxon>Prorocentraceae</taxon>
        <taxon>Prorocentrum</taxon>
    </lineage>
</organism>
<gene>
    <name evidence="1" type="ORF">PCOR1329_LOCUS66105</name>
</gene>
<dbReference type="Proteomes" id="UP001189429">
    <property type="component" value="Unassembled WGS sequence"/>
</dbReference>
<keyword evidence="2" id="KW-1185">Reference proteome</keyword>
<proteinExistence type="predicted"/>
<name>A0ABN9WCK4_9DINO</name>
<sequence length="275" mass="29222">ELTALAQTIGVSLGTFPLPCWLLLQSWGRPRVTRLAFVGCASLARAALVALQIHADILRRLREGVCINDTWRTLEMHASLRPYAGFRKYEAFAEMLERAAAGRSPSPSSPSWFATWPAVAAAAAREGPASPAGARPRPQRAVHAALRALAPAPSSLVTLLVLRLSKLLSRHAAALPGLPWERIAASLASCPCSGARATIRAWADGWLASHRILHPLGKRACAFGCQALVCSGSPFSSTSYSAPLFALVALFLDGFCDPAADSDGFRAVDPGAYWA</sequence>